<gene>
    <name evidence="1" type="ORF">GCM10007423_39670</name>
</gene>
<evidence type="ECO:0000313" key="2">
    <source>
        <dbReference type="Proteomes" id="UP000600214"/>
    </source>
</evidence>
<dbReference type="EMBL" id="BMIA01000003">
    <property type="protein sequence ID" value="GGH42789.1"/>
    <property type="molecule type" value="Genomic_DNA"/>
</dbReference>
<name>A0ABQ1Z0J5_9BACT</name>
<protein>
    <submittedName>
        <fullName evidence="1">Uncharacterized protein</fullName>
    </submittedName>
</protein>
<sequence length="150" mass="16833">MDFFILTSDSKLFDFDKAQLDAINQENITRHGLLVHTDVSDYAGDMITFLTTIEIGRVKEGTADIAEPQRLMTFKGKTVFKLQTPELLTFGVTDRAVSVMETMITLSQAHAYGAFNVTVREMGILRLPMEVSPVEKYLLDITAFLTAHIQ</sequence>
<reference evidence="2" key="1">
    <citation type="journal article" date="2019" name="Int. J. Syst. Evol. Microbiol.">
        <title>The Global Catalogue of Microorganisms (GCM) 10K type strain sequencing project: providing services to taxonomists for standard genome sequencing and annotation.</title>
        <authorList>
            <consortium name="The Broad Institute Genomics Platform"/>
            <consortium name="The Broad Institute Genome Sequencing Center for Infectious Disease"/>
            <person name="Wu L."/>
            <person name="Ma J."/>
        </authorList>
    </citation>
    <scope>NUCLEOTIDE SEQUENCE [LARGE SCALE GENOMIC DNA]</scope>
    <source>
        <strain evidence="2">CGMCC 1.15288</strain>
    </source>
</reference>
<evidence type="ECO:0000313" key="1">
    <source>
        <dbReference type="EMBL" id="GGH42789.1"/>
    </source>
</evidence>
<proteinExistence type="predicted"/>
<accession>A0ABQ1Z0J5</accession>
<keyword evidence="2" id="KW-1185">Reference proteome</keyword>
<dbReference type="RefSeq" id="WP_188935356.1">
    <property type="nucleotide sequence ID" value="NZ_BMIA01000003.1"/>
</dbReference>
<dbReference type="Proteomes" id="UP000600214">
    <property type="component" value="Unassembled WGS sequence"/>
</dbReference>
<comment type="caution">
    <text evidence="1">The sequence shown here is derived from an EMBL/GenBank/DDBJ whole genome shotgun (WGS) entry which is preliminary data.</text>
</comment>
<organism evidence="1 2">
    <name type="scientific">Dyadobacter endophyticus</name>
    <dbReference type="NCBI Taxonomy" id="1749036"/>
    <lineage>
        <taxon>Bacteria</taxon>
        <taxon>Pseudomonadati</taxon>
        <taxon>Bacteroidota</taxon>
        <taxon>Cytophagia</taxon>
        <taxon>Cytophagales</taxon>
        <taxon>Spirosomataceae</taxon>
        <taxon>Dyadobacter</taxon>
    </lineage>
</organism>